<evidence type="ECO:0000313" key="10">
    <source>
        <dbReference type="Proteomes" id="UP001057753"/>
    </source>
</evidence>
<dbReference type="GO" id="GO:0005886">
    <property type="term" value="C:plasma membrane"/>
    <property type="evidence" value="ECO:0007669"/>
    <property type="project" value="UniProtKB-SubCell"/>
</dbReference>
<dbReference type="CDD" id="cd06550">
    <property type="entry name" value="TM_ABC_iron-siderophores_like"/>
    <property type="match status" value="1"/>
</dbReference>
<dbReference type="RefSeq" id="WP_257821532.1">
    <property type="nucleotide sequence ID" value="NZ_JABXYM010000001.1"/>
</dbReference>
<comment type="caution">
    <text evidence="9">The sequence shown here is derived from an EMBL/GenBank/DDBJ whole genome shotgun (WGS) entry which is preliminary data.</text>
</comment>
<evidence type="ECO:0000256" key="7">
    <source>
        <dbReference type="ARBA" id="ARBA00023136"/>
    </source>
</evidence>
<feature type="transmembrane region" description="Helical" evidence="8">
    <location>
        <begin position="241"/>
        <end position="264"/>
    </location>
</feature>
<feature type="transmembrane region" description="Helical" evidence="8">
    <location>
        <begin position="12"/>
        <end position="31"/>
    </location>
</feature>
<feature type="transmembrane region" description="Helical" evidence="8">
    <location>
        <begin position="197"/>
        <end position="220"/>
    </location>
</feature>
<evidence type="ECO:0000256" key="5">
    <source>
        <dbReference type="ARBA" id="ARBA00022692"/>
    </source>
</evidence>
<comment type="subcellular location">
    <subcellularLocation>
        <location evidence="1">Cell membrane</location>
        <topology evidence="1">Multi-pass membrane protein</topology>
    </subcellularLocation>
</comment>
<comment type="similarity">
    <text evidence="2">Belongs to the binding-protein-dependent transport system permease family. FecCD subfamily.</text>
</comment>
<dbReference type="Gene3D" id="1.10.3470.10">
    <property type="entry name" value="ABC transporter involved in vitamin B12 uptake, BtuC"/>
    <property type="match status" value="1"/>
</dbReference>
<dbReference type="EMBL" id="JABXYM010000001">
    <property type="protein sequence ID" value="MCR6097092.1"/>
    <property type="molecule type" value="Genomic_DNA"/>
</dbReference>
<evidence type="ECO:0000313" key="9">
    <source>
        <dbReference type="EMBL" id="MCR6097092.1"/>
    </source>
</evidence>
<keyword evidence="6 8" id="KW-1133">Transmembrane helix</keyword>
<dbReference type="GO" id="GO:0022857">
    <property type="term" value="F:transmembrane transporter activity"/>
    <property type="evidence" value="ECO:0007669"/>
    <property type="project" value="InterPro"/>
</dbReference>
<feature type="transmembrane region" description="Helical" evidence="8">
    <location>
        <begin position="66"/>
        <end position="85"/>
    </location>
</feature>
<dbReference type="Proteomes" id="UP001057753">
    <property type="component" value="Unassembled WGS sequence"/>
</dbReference>
<dbReference type="PANTHER" id="PTHR30472">
    <property type="entry name" value="FERRIC ENTEROBACTIN TRANSPORT SYSTEM PERMEASE PROTEIN"/>
    <property type="match status" value="1"/>
</dbReference>
<name>A0A9Q4B330_SALAG</name>
<keyword evidence="4" id="KW-1003">Cell membrane</keyword>
<keyword evidence="5 8" id="KW-0812">Transmembrane</keyword>
<feature type="transmembrane region" description="Helical" evidence="8">
    <location>
        <begin position="97"/>
        <end position="116"/>
    </location>
</feature>
<evidence type="ECO:0000256" key="4">
    <source>
        <dbReference type="ARBA" id="ARBA00022475"/>
    </source>
</evidence>
<gene>
    <name evidence="9" type="ORF">HXA33_11030</name>
</gene>
<evidence type="ECO:0000256" key="6">
    <source>
        <dbReference type="ARBA" id="ARBA00022989"/>
    </source>
</evidence>
<keyword evidence="7 8" id="KW-0472">Membrane</keyword>
<feature type="transmembrane region" description="Helical" evidence="8">
    <location>
        <begin position="313"/>
        <end position="330"/>
    </location>
</feature>
<dbReference type="GO" id="GO:0033214">
    <property type="term" value="P:siderophore-iron import into cell"/>
    <property type="evidence" value="ECO:0007669"/>
    <property type="project" value="TreeGrafter"/>
</dbReference>
<protein>
    <submittedName>
        <fullName evidence="9">Iron ABC transporter permease</fullName>
    </submittedName>
</protein>
<feature type="transmembrane region" description="Helical" evidence="8">
    <location>
        <begin position="284"/>
        <end position="306"/>
    </location>
</feature>
<evidence type="ECO:0000256" key="2">
    <source>
        <dbReference type="ARBA" id="ARBA00007935"/>
    </source>
</evidence>
<evidence type="ECO:0000256" key="8">
    <source>
        <dbReference type="SAM" id="Phobius"/>
    </source>
</evidence>
<dbReference type="InterPro" id="IPR037294">
    <property type="entry name" value="ABC_BtuC-like"/>
</dbReference>
<feature type="transmembrane region" description="Helical" evidence="8">
    <location>
        <begin position="153"/>
        <end position="177"/>
    </location>
</feature>
<keyword evidence="10" id="KW-1185">Reference proteome</keyword>
<keyword evidence="3" id="KW-0813">Transport</keyword>
<dbReference type="FunFam" id="1.10.3470.10:FF:000001">
    <property type="entry name" value="Vitamin B12 ABC transporter permease BtuC"/>
    <property type="match status" value="1"/>
</dbReference>
<organism evidence="9 10">
    <name type="scientific">Salipaludibacillus agaradhaerens</name>
    <name type="common">Bacillus agaradhaerens</name>
    <dbReference type="NCBI Taxonomy" id="76935"/>
    <lineage>
        <taxon>Bacteria</taxon>
        <taxon>Bacillati</taxon>
        <taxon>Bacillota</taxon>
        <taxon>Bacilli</taxon>
        <taxon>Bacillales</taxon>
        <taxon>Bacillaceae</taxon>
    </lineage>
</organism>
<dbReference type="SUPFAM" id="SSF81345">
    <property type="entry name" value="ABC transporter involved in vitamin B12 uptake, BtuC"/>
    <property type="match status" value="1"/>
</dbReference>
<dbReference type="InterPro" id="IPR000522">
    <property type="entry name" value="ABC_transptr_permease_BtuC"/>
</dbReference>
<proteinExistence type="inferred from homology"/>
<accession>A0A9Q4B330</accession>
<evidence type="ECO:0000256" key="3">
    <source>
        <dbReference type="ARBA" id="ARBA00022448"/>
    </source>
</evidence>
<feature type="transmembrane region" description="Helical" evidence="8">
    <location>
        <begin position="122"/>
        <end position="141"/>
    </location>
</feature>
<dbReference type="PANTHER" id="PTHR30472:SF65">
    <property type="entry name" value="SIDEROPHORE TRANSPORT SYSTEM PERMEASE PROTEIN YFIZ-RELATED"/>
    <property type="match status" value="1"/>
</dbReference>
<reference evidence="9" key="1">
    <citation type="submission" date="2020-06" db="EMBL/GenBank/DDBJ databases">
        <title>Insight into the genomes of haloalkaliphilic bacilli from Kenyan soda lakes.</title>
        <authorList>
            <person name="Mwirichia R."/>
            <person name="Villamizar G.C."/>
            <person name="Poehlein A."/>
            <person name="Mugweru J."/>
            <person name="Kipnyargis A."/>
            <person name="Kiplimo D."/>
            <person name="Orwa P."/>
            <person name="Daniel R."/>
        </authorList>
    </citation>
    <scope>NUCLEOTIDE SEQUENCE</scope>
    <source>
        <strain evidence="9">B1096_S55</strain>
    </source>
</reference>
<dbReference type="AlphaFoldDB" id="A0A9Q4B330"/>
<evidence type="ECO:0000256" key="1">
    <source>
        <dbReference type="ARBA" id="ARBA00004651"/>
    </source>
</evidence>
<dbReference type="Pfam" id="PF01032">
    <property type="entry name" value="FecCD"/>
    <property type="match status" value="1"/>
</dbReference>
<sequence>MSGFKSHHCKLIFLLSMLVLLLFTFFLTIVVGPTTVTFEQVIASFYYYDDTVTEHIIIRHDRLPRAIIAIVIGAALAIAGSLMQALTRNPLASPSIFGINTGAVFFVVIAIVFFSVHSLVQLMWFAFIGAAISASLVYFLGSLGRDGLTPVKIVLAGAAISALFHSYTQAVLVMNEAGLQDVLFWLAGSVSGRTLDMLLPVLPFMFLAALIALFMGRAINLLITGDEVAKGMGQNVGAVKLIMGVIVVILAGSSVAVAGSIGFVGLVVPHLTRAVTGNDYRWQIPMAALIGAILLLTADVVARIVIMPQEIPIGVVTAVIGAPFFIYISRRGLTKL</sequence>